<reference evidence="2" key="1">
    <citation type="submission" date="2017-02" db="EMBL/GenBank/DDBJ databases">
        <authorList>
            <person name="Daims H."/>
        </authorList>
    </citation>
    <scope>NUCLEOTIDE SEQUENCE [LARGE SCALE GENOMIC DNA]</scope>
</reference>
<dbReference type="AlphaFoldDB" id="A0A1R4HFC8"/>
<keyword evidence="2" id="KW-1185">Reference proteome</keyword>
<dbReference type="EMBL" id="FUKI01000135">
    <property type="protein sequence ID" value="SJM94721.1"/>
    <property type="molecule type" value="Genomic_DNA"/>
</dbReference>
<protein>
    <submittedName>
        <fullName evidence="1">Uncharacterized protein</fullName>
    </submittedName>
</protein>
<sequence length="47" mass="5641">MDNRMSEADYLASEPNFDLCCEYINGCVENEDMNLDKVFLFLRRLRF</sequence>
<proteinExistence type="predicted"/>
<dbReference type="Proteomes" id="UP000195667">
    <property type="component" value="Unassembled WGS sequence"/>
</dbReference>
<evidence type="ECO:0000313" key="2">
    <source>
        <dbReference type="Proteomes" id="UP000195667"/>
    </source>
</evidence>
<accession>A0A1R4HFC8</accession>
<name>A0A1R4HFC8_9GAMM</name>
<evidence type="ECO:0000313" key="1">
    <source>
        <dbReference type="EMBL" id="SJM94721.1"/>
    </source>
</evidence>
<gene>
    <name evidence="1" type="ORF">CRENPOLYSF1_580022</name>
</gene>
<organism evidence="1 2">
    <name type="scientific">Crenothrix polyspora</name>
    <dbReference type="NCBI Taxonomy" id="360316"/>
    <lineage>
        <taxon>Bacteria</taxon>
        <taxon>Pseudomonadati</taxon>
        <taxon>Pseudomonadota</taxon>
        <taxon>Gammaproteobacteria</taxon>
        <taxon>Methylococcales</taxon>
        <taxon>Crenotrichaceae</taxon>
        <taxon>Crenothrix</taxon>
    </lineage>
</organism>